<dbReference type="EMBL" id="FNRP01000002">
    <property type="protein sequence ID" value="SEA14339.1"/>
    <property type="molecule type" value="Genomic_DNA"/>
</dbReference>
<evidence type="ECO:0000313" key="3">
    <source>
        <dbReference type="EMBL" id="SFN38498.1"/>
    </source>
</evidence>
<protein>
    <submittedName>
        <fullName evidence="2">Uncharacterized protein</fullName>
    </submittedName>
</protein>
<evidence type="ECO:0000313" key="2">
    <source>
        <dbReference type="EMBL" id="SEA14339.1"/>
    </source>
</evidence>
<reference evidence="4 5" key="1">
    <citation type="submission" date="2016-10" db="EMBL/GenBank/DDBJ databases">
        <authorList>
            <person name="de Groot N.N."/>
        </authorList>
    </citation>
    <scope>NUCLEOTIDE SEQUENCE [LARGE SCALE GENOMIC DNA]</scope>
    <source>
        <strain evidence="3 5">NLAE-zl-C202</strain>
        <strain evidence="2 4">NLAE-zl-G339</strain>
    </source>
</reference>
<accession>A0A1H3YS17</accession>
<evidence type="ECO:0000313" key="5">
    <source>
        <dbReference type="Proteomes" id="UP000183766"/>
    </source>
</evidence>
<dbReference type="AlphaFoldDB" id="A0A1H3YS17"/>
<dbReference type="Proteomes" id="UP000183766">
    <property type="component" value="Unassembled WGS sequence"/>
</dbReference>
<evidence type="ECO:0000313" key="1">
    <source>
        <dbReference type="EMBL" id="RGK59759.1"/>
    </source>
</evidence>
<dbReference type="Proteomes" id="UP000183040">
    <property type="component" value="Unassembled WGS sequence"/>
</dbReference>
<organism evidence="2 4">
    <name type="scientific">Bacteroides xylanisolvens</name>
    <dbReference type="NCBI Taxonomy" id="371601"/>
    <lineage>
        <taxon>Bacteria</taxon>
        <taxon>Pseudomonadati</taxon>
        <taxon>Bacteroidota</taxon>
        <taxon>Bacteroidia</taxon>
        <taxon>Bacteroidales</taxon>
        <taxon>Bacteroidaceae</taxon>
        <taxon>Bacteroides</taxon>
    </lineage>
</organism>
<dbReference type="RefSeq" id="WP_004318408.1">
    <property type="nucleotide sequence ID" value="NZ_FNRP01000002.1"/>
</dbReference>
<name>A0A1H3YS17_9BACE</name>
<sequence length="189" mass="22312">MDRSLPVLLKRFSPANDLQTLSVQFTEIARAALYGGYFVVNKDEYHIYLLDIEFYFHSEETDGIHEPKMYHKGNLPFFPKGTLWPHLSGVDVTFEDDEYQKYRASFLIRGYKYIGKDGEEYINGTDDFHPQHLWEDLFGNASFLRPSGLTIKWQSNIYSEDEPLIQSARIRMPQYESENEPHPWRFSKK</sequence>
<dbReference type="EMBL" id="QSQU01000025">
    <property type="protein sequence ID" value="RGK59759.1"/>
    <property type="molecule type" value="Genomic_DNA"/>
</dbReference>
<evidence type="ECO:0000313" key="6">
    <source>
        <dbReference type="Proteomes" id="UP000261210"/>
    </source>
</evidence>
<dbReference type="Proteomes" id="UP000261210">
    <property type="component" value="Unassembled WGS sequence"/>
</dbReference>
<proteinExistence type="predicted"/>
<evidence type="ECO:0000313" key="4">
    <source>
        <dbReference type="Proteomes" id="UP000183040"/>
    </source>
</evidence>
<reference evidence="1 6" key="2">
    <citation type="submission" date="2018-08" db="EMBL/GenBank/DDBJ databases">
        <title>A genome reference for cultivated species of the human gut microbiota.</title>
        <authorList>
            <person name="Zou Y."/>
            <person name="Xue W."/>
            <person name="Luo G."/>
        </authorList>
    </citation>
    <scope>NUCLEOTIDE SEQUENCE [LARGE SCALE GENOMIC DNA]</scope>
    <source>
        <strain evidence="1 6">TF10-34</strain>
    </source>
</reference>
<gene>
    <name evidence="1" type="ORF">DXD03_16580</name>
    <name evidence="2" type="ORF">SAMN04487924_102339</name>
    <name evidence="3" type="ORF">SAMN05216250_1333</name>
</gene>
<dbReference type="EMBL" id="FOUM01000033">
    <property type="protein sequence ID" value="SFN38498.1"/>
    <property type="molecule type" value="Genomic_DNA"/>
</dbReference>